<dbReference type="EMBL" id="JBDPZC010000004">
    <property type="protein sequence ID" value="MEO3713222.1"/>
    <property type="molecule type" value="Genomic_DNA"/>
</dbReference>
<comment type="caution">
    <text evidence="2">The sequence shown here is derived from an EMBL/GenBank/DDBJ whole genome shotgun (WGS) entry which is preliminary data.</text>
</comment>
<dbReference type="RefSeq" id="WP_347609463.1">
    <property type="nucleotide sequence ID" value="NZ_JBDPZC010000004.1"/>
</dbReference>
<dbReference type="InterPro" id="IPR000182">
    <property type="entry name" value="GNAT_dom"/>
</dbReference>
<evidence type="ECO:0000313" key="2">
    <source>
        <dbReference type="EMBL" id="MEO3713222.1"/>
    </source>
</evidence>
<evidence type="ECO:0000259" key="1">
    <source>
        <dbReference type="PROSITE" id="PS51186"/>
    </source>
</evidence>
<feature type="domain" description="N-acetyltransferase" evidence="1">
    <location>
        <begin position="45"/>
        <end position="195"/>
    </location>
</feature>
<dbReference type="InterPro" id="IPR016181">
    <property type="entry name" value="Acyl_CoA_acyltransferase"/>
</dbReference>
<dbReference type="Proteomes" id="UP001462640">
    <property type="component" value="Unassembled WGS sequence"/>
</dbReference>
<keyword evidence="3" id="KW-1185">Reference proteome</keyword>
<accession>A0ABV0GDU0</accession>
<gene>
    <name evidence="2" type="ORF">ABDJ40_10660</name>
</gene>
<sequence>MNRTLNTAGEASYQVPMGALGTVELCYGWPQQIDAVLEEKIIGLMRLTTASAPIIGFAEEISDAEARQYLQDLRGNLAAGKIRLLSIVTGGGELIGLCTLRRNLNPNNRHITDLAKGMIHEDYRGGLVLPVAFQEIALQCEQDGVELLTLDVRDGTPAHHAWQRFGFTTYGTLPDYARAQGKVHAGHFMMQKVSDLKARAAQMLQARVARAQPEGQTA</sequence>
<organism evidence="2 3">
    <name type="scientific">Roseateles flavus</name>
    <dbReference type="NCBI Taxonomy" id="3149041"/>
    <lineage>
        <taxon>Bacteria</taxon>
        <taxon>Pseudomonadati</taxon>
        <taxon>Pseudomonadota</taxon>
        <taxon>Betaproteobacteria</taxon>
        <taxon>Burkholderiales</taxon>
        <taxon>Sphaerotilaceae</taxon>
        <taxon>Roseateles</taxon>
    </lineage>
</organism>
<proteinExistence type="predicted"/>
<reference evidence="2 3" key="1">
    <citation type="submission" date="2024-05" db="EMBL/GenBank/DDBJ databases">
        <title>Roseateles sp. 2.12 16S ribosomal RNA gene Genome sequencing and assembly.</title>
        <authorList>
            <person name="Woo H."/>
        </authorList>
    </citation>
    <scope>NUCLEOTIDE SEQUENCE [LARGE SCALE GENOMIC DNA]</scope>
    <source>
        <strain evidence="2 3">2.12</strain>
    </source>
</reference>
<dbReference type="SUPFAM" id="SSF55729">
    <property type="entry name" value="Acyl-CoA N-acyltransferases (Nat)"/>
    <property type="match status" value="1"/>
</dbReference>
<dbReference type="PROSITE" id="PS51186">
    <property type="entry name" value="GNAT"/>
    <property type="match status" value="1"/>
</dbReference>
<dbReference type="Gene3D" id="3.40.630.30">
    <property type="match status" value="1"/>
</dbReference>
<evidence type="ECO:0000313" key="3">
    <source>
        <dbReference type="Proteomes" id="UP001462640"/>
    </source>
</evidence>
<protein>
    <submittedName>
        <fullName evidence="2">N-acetyltransferase</fullName>
    </submittedName>
</protein>
<name>A0ABV0GDU0_9BURK</name>